<evidence type="ECO:0000256" key="4">
    <source>
        <dbReference type="ARBA" id="ARBA00022660"/>
    </source>
</evidence>
<comment type="caution">
    <text evidence="20">The sequence shown here is derived from an EMBL/GenBank/DDBJ whole genome shotgun (WGS) entry which is preliminary data.</text>
</comment>
<feature type="transmembrane region" description="Helical" evidence="17">
    <location>
        <begin position="89"/>
        <end position="109"/>
    </location>
</feature>
<keyword evidence="11 17" id="KW-0472">Membrane</keyword>
<dbReference type="EMBL" id="WVIE01000022">
    <property type="protein sequence ID" value="NDJ18947.1"/>
    <property type="molecule type" value="Genomic_DNA"/>
</dbReference>
<dbReference type="InterPro" id="IPR001505">
    <property type="entry name" value="Copper_CuA"/>
</dbReference>
<evidence type="ECO:0000259" key="19">
    <source>
        <dbReference type="PROSITE" id="PS50999"/>
    </source>
</evidence>
<feature type="transmembrane region" description="Helical" evidence="17">
    <location>
        <begin position="7"/>
        <end position="24"/>
    </location>
</feature>
<reference evidence="20" key="1">
    <citation type="submission" date="2019-12" db="EMBL/GenBank/DDBJ databases">
        <title>High-Quality draft genome sequences of three cyanobacteria isolated from the limestone walls of the Old Cathedral of Coimbra.</title>
        <authorList>
            <person name="Tiago I."/>
            <person name="Soares F."/>
            <person name="Portugal A."/>
        </authorList>
    </citation>
    <scope>NUCLEOTIDE SEQUENCE</scope>
    <source>
        <strain evidence="20">A</strain>
    </source>
</reference>
<dbReference type="GO" id="GO:0005886">
    <property type="term" value="C:plasma membrane"/>
    <property type="evidence" value="ECO:0007669"/>
    <property type="project" value="UniProtKB-SubCell"/>
</dbReference>
<evidence type="ECO:0000256" key="6">
    <source>
        <dbReference type="ARBA" id="ARBA00022723"/>
    </source>
</evidence>
<keyword evidence="10 15" id="KW-0186">Copper</keyword>
<keyword evidence="3 14" id="KW-0813">Transport</keyword>
<gene>
    <name evidence="20" type="ORF">GS601_16915</name>
</gene>
<keyword evidence="5 14" id="KW-0812">Transmembrane</keyword>
<keyword evidence="8 14" id="KW-0249">Electron transport</keyword>
<dbReference type="EC" id="7.1.1.9" evidence="15"/>
<evidence type="ECO:0000256" key="11">
    <source>
        <dbReference type="ARBA" id="ARBA00023136"/>
    </source>
</evidence>
<proteinExistence type="inferred from homology"/>
<dbReference type="PANTHER" id="PTHR22888">
    <property type="entry name" value="CYTOCHROME C OXIDASE, SUBUNIT II"/>
    <property type="match status" value="1"/>
</dbReference>
<organism evidence="20 21">
    <name type="scientific">Myxacorys almedinensis A</name>
    <dbReference type="NCBI Taxonomy" id="2690445"/>
    <lineage>
        <taxon>Bacteria</taxon>
        <taxon>Bacillati</taxon>
        <taxon>Cyanobacteriota</taxon>
        <taxon>Cyanophyceae</taxon>
        <taxon>Leptolyngbyales</taxon>
        <taxon>Leptolyngbyaceae</taxon>
        <taxon>Myxacorys</taxon>
        <taxon>Myxacorys almedinensis</taxon>
    </lineage>
</organism>
<evidence type="ECO:0000256" key="5">
    <source>
        <dbReference type="ARBA" id="ARBA00022692"/>
    </source>
</evidence>
<dbReference type="InterPro" id="IPR011759">
    <property type="entry name" value="Cyt_c_oxidase_su2_TM_dom"/>
</dbReference>
<evidence type="ECO:0000256" key="16">
    <source>
        <dbReference type="SAM" id="MobiDB-lite"/>
    </source>
</evidence>
<comment type="cofactor">
    <cofactor evidence="15">
        <name>Cu cation</name>
        <dbReference type="ChEBI" id="CHEBI:23378"/>
    </cofactor>
    <text evidence="15">Binds a copper A center.</text>
</comment>
<evidence type="ECO:0000256" key="17">
    <source>
        <dbReference type="SAM" id="Phobius"/>
    </source>
</evidence>
<dbReference type="Gene3D" id="1.10.287.90">
    <property type="match status" value="1"/>
</dbReference>
<dbReference type="Proteomes" id="UP000646053">
    <property type="component" value="Unassembled WGS sequence"/>
</dbReference>
<name>A0A8J8CNZ2_9CYAN</name>
<dbReference type="GO" id="GO:0004129">
    <property type="term" value="F:cytochrome-c oxidase activity"/>
    <property type="evidence" value="ECO:0007669"/>
    <property type="project" value="UniProtKB-EC"/>
</dbReference>
<evidence type="ECO:0000256" key="8">
    <source>
        <dbReference type="ARBA" id="ARBA00022982"/>
    </source>
</evidence>
<feature type="domain" description="Cytochrome oxidase subunit II copper A binding" evidence="18">
    <location>
        <begin position="199"/>
        <end position="310"/>
    </location>
</feature>
<dbReference type="InterPro" id="IPR045187">
    <property type="entry name" value="CcO_II"/>
</dbReference>
<feature type="domain" description="Cytochrome oxidase subunit II transmembrane region profile" evidence="19">
    <location>
        <begin position="21"/>
        <end position="119"/>
    </location>
</feature>
<dbReference type="SUPFAM" id="SSF49503">
    <property type="entry name" value="Cupredoxins"/>
    <property type="match status" value="1"/>
</dbReference>
<dbReference type="PRINTS" id="PR01166">
    <property type="entry name" value="CYCOXIDASEII"/>
</dbReference>
<dbReference type="GO" id="GO:0005507">
    <property type="term" value="F:copper ion binding"/>
    <property type="evidence" value="ECO:0007669"/>
    <property type="project" value="InterPro"/>
</dbReference>
<keyword evidence="7" id="KW-1278">Translocase</keyword>
<dbReference type="CDD" id="cd13919">
    <property type="entry name" value="CuRO_HCO_II_like_5"/>
    <property type="match status" value="1"/>
</dbReference>
<dbReference type="PROSITE" id="PS50857">
    <property type="entry name" value="COX2_CUA"/>
    <property type="match status" value="1"/>
</dbReference>
<evidence type="ECO:0000313" key="20">
    <source>
        <dbReference type="EMBL" id="NDJ18947.1"/>
    </source>
</evidence>
<comment type="subcellular location">
    <subcellularLocation>
        <location evidence="14">Cell membrane</location>
        <topology evidence="14">Multi-pass membrane protein</topology>
    </subcellularLocation>
    <subcellularLocation>
        <location evidence="1">Membrane</location>
        <topology evidence="1">Multi-pass membrane protein</topology>
    </subcellularLocation>
</comment>
<dbReference type="PANTHER" id="PTHR22888:SF9">
    <property type="entry name" value="CYTOCHROME C OXIDASE SUBUNIT 2"/>
    <property type="match status" value="1"/>
</dbReference>
<protein>
    <recommendedName>
        <fullName evidence="15">Cytochrome c oxidase subunit 2</fullName>
        <ecNumber evidence="15">7.1.1.9</ecNumber>
    </recommendedName>
</protein>
<feature type="transmembrane region" description="Helical" evidence="17">
    <location>
        <begin position="44"/>
        <end position="68"/>
    </location>
</feature>
<evidence type="ECO:0000256" key="14">
    <source>
        <dbReference type="RuleBase" id="RU000456"/>
    </source>
</evidence>
<dbReference type="InterPro" id="IPR008972">
    <property type="entry name" value="Cupredoxin"/>
</dbReference>
<evidence type="ECO:0000256" key="10">
    <source>
        <dbReference type="ARBA" id="ARBA00023008"/>
    </source>
</evidence>
<sequence length="369" mass="39703">MNIPSQITTLLAGIILTLISFWYGQNHNLLPVAASRNAASVDNLFDAMLTIGTGIFLLVSGILIYSAIKFRRQPDDISDGPPVHGNIPLEILWTAIPAILVLGISVYSFDVYTTQGGMDPMDHSMAHGKAHHPMAANPGSAVAATLVAQADPNQQQAESVLQDPATNAVREDIPQRKDAPALGTVSPRVGASPDNSGTPPQLVINATGMQYAWLFTYPGTEVVAGELHVPLDRDVLINLSANDVLHAFWVPEFRLKQDAVPGRQTEIRFTPTKAGEYPLICAELCGAYHGAMKTIVVVEPQEAYDSWLQSQQVASAETRDRAVAGTVHPALIAANPATLTDEQYLAPYAHDMGIDAAMLDQLRPHQSHS</sequence>
<dbReference type="GO" id="GO:0042773">
    <property type="term" value="P:ATP synthesis coupled electron transport"/>
    <property type="evidence" value="ECO:0007669"/>
    <property type="project" value="TreeGrafter"/>
</dbReference>
<dbReference type="PROSITE" id="PS00078">
    <property type="entry name" value="COX2"/>
    <property type="match status" value="1"/>
</dbReference>
<dbReference type="Pfam" id="PF00116">
    <property type="entry name" value="COX2"/>
    <property type="match status" value="1"/>
</dbReference>
<dbReference type="InterPro" id="IPR036257">
    <property type="entry name" value="Cyt_c_oxidase_su2_TM_sf"/>
</dbReference>
<feature type="region of interest" description="Disordered" evidence="16">
    <location>
        <begin position="171"/>
        <end position="201"/>
    </location>
</feature>
<dbReference type="RefSeq" id="WP_162424476.1">
    <property type="nucleotide sequence ID" value="NZ_WVIE01000022.1"/>
</dbReference>
<dbReference type="PROSITE" id="PS50999">
    <property type="entry name" value="COX2_TM"/>
    <property type="match status" value="1"/>
</dbReference>
<dbReference type="FunFam" id="1.10.287.90:FF:000013">
    <property type="entry name" value="Cytochrome c oxidase subunit 2"/>
    <property type="match status" value="1"/>
</dbReference>
<accession>A0A8J8CNZ2</accession>
<evidence type="ECO:0000313" key="21">
    <source>
        <dbReference type="Proteomes" id="UP000646053"/>
    </source>
</evidence>
<evidence type="ECO:0000256" key="3">
    <source>
        <dbReference type="ARBA" id="ARBA00022448"/>
    </source>
</evidence>
<evidence type="ECO:0000256" key="7">
    <source>
        <dbReference type="ARBA" id="ARBA00022967"/>
    </source>
</evidence>
<evidence type="ECO:0000256" key="12">
    <source>
        <dbReference type="ARBA" id="ARBA00024688"/>
    </source>
</evidence>
<evidence type="ECO:0000256" key="15">
    <source>
        <dbReference type="RuleBase" id="RU004024"/>
    </source>
</evidence>
<dbReference type="InterPro" id="IPR002429">
    <property type="entry name" value="CcO_II-like_C"/>
</dbReference>
<dbReference type="SUPFAM" id="SSF81464">
    <property type="entry name" value="Cytochrome c oxidase subunit II-like, transmembrane region"/>
    <property type="match status" value="1"/>
</dbReference>
<keyword evidence="6 15" id="KW-0479">Metal-binding</keyword>
<evidence type="ECO:0000256" key="1">
    <source>
        <dbReference type="ARBA" id="ARBA00004141"/>
    </source>
</evidence>
<evidence type="ECO:0000256" key="2">
    <source>
        <dbReference type="ARBA" id="ARBA00007866"/>
    </source>
</evidence>
<keyword evidence="9 17" id="KW-1133">Transmembrane helix</keyword>
<keyword evidence="4 14" id="KW-0679">Respiratory chain</keyword>
<dbReference type="AlphaFoldDB" id="A0A8J8CNZ2"/>
<dbReference type="Pfam" id="PF02790">
    <property type="entry name" value="COX2_TM"/>
    <property type="match status" value="1"/>
</dbReference>
<evidence type="ECO:0000259" key="18">
    <source>
        <dbReference type="PROSITE" id="PS50857"/>
    </source>
</evidence>
<comment type="similarity">
    <text evidence="2 14">Belongs to the cytochrome c oxidase subunit 2 family.</text>
</comment>
<keyword evidence="21" id="KW-1185">Reference proteome</keyword>
<evidence type="ECO:0000256" key="13">
    <source>
        <dbReference type="ARBA" id="ARBA00047816"/>
    </source>
</evidence>
<comment type="function">
    <text evidence="12 15">Subunits I and II form the functional core of the enzyme complex. Electrons originating in cytochrome c are transferred via heme a and Cu(A) to the binuclear center formed by heme a3 and Cu(B).</text>
</comment>
<comment type="catalytic activity">
    <reaction evidence="13 15">
        <text>4 Fe(II)-[cytochrome c] + O2 + 8 H(+)(in) = 4 Fe(III)-[cytochrome c] + 2 H2O + 4 H(+)(out)</text>
        <dbReference type="Rhea" id="RHEA:11436"/>
        <dbReference type="Rhea" id="RHEA-COMP:10350"/>
        <dbReference type="Rhea" id="RHEA-COMP:14399"/>
        <dbReference type="ChEBI" id="CHEBI:15377"/>
        <dbReference type="ChEBI" id="CHEBI:15378"/>
        <dbReference type="ChEBI" id="CHEBI:15379"/>
        <dbReference type="ChEBI" id="CHEBI:29033"/>
        <dbReference type="ChEBI" id="CHEBI:29034"/>
        <dbReference type="EC" id="7.1.1.9"/>
    </reaction>
</comment>
<dbReference type="Gene3D" id="2.60.40.420">
    <property type="entry name" value="Cupredoxins - blue copper proteins"/>
    <property type="match status" value="1"/>
</dbReference>
<evidence type="ECO:0000256" key="9">
    <source>
        <dbReference type="ARBA" id="ARBA00022989"/>
    </source>
</evidence>